<feature type="transmembrane region" description="Helical" evidence="5">
    <location>
        <begin position="63"/>
        <end position="83"/>
    </location>
</feature>
<feature type="transmembrane region" description="Helical" evidence="5">
    <location>
        <begin position="153"/>
        <end position="173"/>
    </location>
</feature>
<comment type="subcellular location">
    <subcellularLocation>
        <location evidence="1">Membrane</location>
        <topology evidence="1">Multi-pass membrane protein</topology>
    </subcellularLocation>
</comment>
<accession>A0A1I7AQ88</accession>
<dbReference type="InterPro" id="IPR039020">
    <property type="entry name" value="PaxB-like"/>
</dbReference>
<dbReference type="Proteomes" id="UP000199673">
    <property type="component" value="Unassembled WGS sequence"/>
</dbReference>
<evidence type="ECO:0000256" key="4">
    <source>
        <dbReference type="ARBA" id="ARBA00023136"/>
    </source>
</evidence>
<dbReference type="GO" id="GO:0016020">
    <property type="term" value="C:membrane"/>
    <property type="evidence" value="ECO:0007669"/>
    <property type="project" value="UniProtKB-SubCell"/>
</dbReference>
<evidence type="ECO:0000256" key="3">
    <source>
        <dbReference type="ARBA" id="ARBA00022989"/>
    </source>
</evidence>
<proteinExistence type="predicted"/>
<dbReference type="OrthoDB" id="7825963at2"/>
<feature type="transmembrane region" description="Helical" evidence="5">
    <location>
        <begin position="6"/>
        <end position="25"/>
    </location>
</feature>
<evidence type="ECO:0000256" key="5">
    <source>
        <dbReference type="SAM" id="Phobius"/>
    </source>
</evidence>
<feature type="transmembrane region" description="Helical" evidence="5">
    <location>
        <begin position="185"/>
        <end position="204"/>
    </location>
</feature>
<reference evidence="7" key="1">
    <citation type="submission" date="2016-10" db="EMBL/GenBank/DDBJ databases">
        <authorList>
            <person name="Varghese N."/>
            <person name="Submissions S."/>
        </authorList>
    </citation>
    <scope>NUCLEOTIDE SEQUENCE [LARGE SCALE GENOMIC DNA]</scope>
    <source>
        <strain evidence="7">DSM 23445</strain>
    </source>
</reference>
<protein>
    <recommendedName>
        <fullName evidence="8">PQ loop repeat-containing protein</fullName>
    </recommendedName>
</protein>
<dbReference type="RefSeq" id="WP_091692664.1">
    <property type="nucleotide sequence ID" value="NZ_FPBF01000002.1"/>
</dbReference>
<feature type="transmembrane region" description="Helical" evidence="5">
    <location>
        <begin position="95"/>
        <end position="113"/>
    </location>
</feature>
<keyword evidence="3 5" id="KW-1133">Transmembrane helix</keyword>
<dbReference type="EMBL" id="FPBF01000002">
    <property type="protein sequence ID" value="SFT77122.1"/>
    <property type="molecule type" value="Genomic_DNA"/>
</dbReference>
<dbReference type="AlphaFoldDB" id="A0A1I7AQ88"/>
<evidence type="ECO:0000256" key="1">
    <source>
        <dbReference type="ARBA" id="ARBA00004141"/>
    </source>
</evidence>
<keyword evidence="4 5" id="KW-0472">Membrane</keyword>
<feature type="transmembrane region" description="Helical" evidence="5">
    <location>
        <begin position="32"/>
        <end position="51"/>
    </location>
</feature>
<dbReference type="GO" id="GO:0016829">
    <property type="term" value="F:lyase activity"/>
    <property type="evidence" value="ECO:0007669"/>
    <property type="project" value="InterPro"/>
</dbReference>
<dbReference type="Pfam" id="PF25129">
    <property type="entry name" value="Pyr4-TMTC"/>
    <property type="match status" value="1"/>
</dbReference>
<keyword evidence="7" id="KW-1185">Reference proteome</keyword>
<name>A0A1I7AQ88_9BACT</name>
<dbReference type="PANTHER" id="PTHR42038:SF2">
    <property type="entry name" value="TERPENE CYCLASE AUSL"/>
    <property type="match status" value="1"/>
</dbReference>
<evidence type="ECO:0000313" key="6">
    <source>
        <dbReference type="EMBL" id="SFT77122.1"/>
    </source>
</evidence>
<evidence type="ECO:0008006" key="8">
    <source>
        <dbReference type="Google" id="ProtNLM"/>
    </source>
</evidence>
<feature type="transmembrane region" description="Helical" evidence="5">
    <location>
        <begin position="119"/>
        <end position="141"/>
    </location>
</feature>
<dbReference type="STRING" id="305507.SAMN04489724_2133"/>
<organism evidence="6 7">
    <name type="scientific">Algoriphagus locisalis</name>
    <dbReference type="NCBI Taxonomy" id="305507"/>
    <lineage>
        <taxon>Bacteria</taxon>
        <taxon>Pseudomonadati</taxon>
        <taxon>Bacteroidota</taxon>
        <taxon>Cytophagia</taxon>
        <taxon>Cytophagales</taxon>
        <taxon>Cyclobacteriaceae</taxon>
        <taxon>Algoriphagus</taxon>
    </lineage>
</organism>
<sequence>MTTNTILLSICGLGWIMTYIEALRLGHRDKSYGIPFIALGLNFTWELYYTLPGYFEFGTHVSTYFNAFWLLLDCGILYTYFTYGPKEVTTSKRTFYLQAILYLIGCLILQHFVFQWVGIVLGALYMGFLQCILMSILFIRMYYRRPGLQGQSLILAIAKFIGTLPLTIMFGILGSKTGGGVHEPVLYIGSVIFILDVTYIYLVAKRMMRLKEAR</sequence>
<dbReference type="PANTHER" id="PTHR42038">
    <property type="match status" value="1"/>
</dbReference>
<keyword evidence="2 5" id="KW-0812">Transmembrane</keyword>
<evidence type="ECO:0000313" key="7">
    <source>
        <dbReference type="Proteomes" id="UP000199673"/>
    </source>
</evidence>
<evidence type="ECO:0000256" key="2">
    <source>
        <dbReference type="ARBA" id="ARBA00022692"/>
    </source>
</evidence>
<gene>
    <name evidence="6" type="ORF">SAMN04489724_2133</name>
</gene>